<sequence>MTNKVKQSRSELHGSKKKKWGLGRWFLIIFFLVLLAGAAHAVRILWKINNTVDQVSQNSTEIGKSGTVDVKKIRPKEASIETGDPINILLLGTDDDGRGRDTSKGYVGRSDSMIILSLNPKTRTTKMLSIPRDVYTDIQGHGQDKINHAFAFGGVDLSIDTVQNFLNVPIDYYAVVNMQGLEQLIDAVGGIDVTSPITFTYQESSFVAGETKHVDGWNAMNFARMRYDDPEGETGRQNRQKLVIKALVDKLSNVGAIANYPQLLEVVAKNVQTNLDLKQALNIYQKYSPALQNITAIRFENLEDLMLNEIYYYYAPLSSRLKVANELRLNSGLTPISASQLHDPLGDTGGTTTATVSKTSKLIINQYPTGFTAEELQQVSQTQDNVQNFRQNEYYTPTAPATDYYYEEPVVPQPVQPDPVQPVAPSENTEQPAAPAQPTQPVQPVTPPAQGSGNGQGTQGTGQ</sequence>
<dbReference type="Pfam" id="PF03816">
    <property type="entry name" value="LytR_cpsA_psr"/>
    <property type="match status" value="1"/>
</dbReference>
<accession>A0A929MPK8</accession>
<dbReference type="Gene3D" id="3.40.630.190">
    <property type="entry name" value="LCP protein"/>
    <property type="match status" value="1"/>
</dbReference>
<dbReference type="PANTHER" id="PTHR33392:SF6">
    <property type="entry name" value="POLYISOPRENYL-TEICHOIC ACID--PEPTIDOGLYCAN TEICHOIC ACID TRANSFERASE TAGU"/>
    <property type="match status" value="1"/>
</dbReference>
<dbReference type="EMBL" id="JABZFV010000112">
    <property type="protein sequence ID" value="MBF0935022.1"/>
    <property type="molecule type" value="Genomic_DNA"/>
</dbReference>
<proteinExistence type="inferred from homology"/>
<dbReference type="PANTHER" id="PTHR33392">
    <property type="entry name" value="POLYISOPRENYL-TEICHOIC ACID--PEPTIDOGLYCAN TEICHOIC ACID TRANSFERASE TAGU"/>
    <property type="match status" value="1"/>
</dbReference>
<dbReference type="AlphaFoldDB" id="A0A929MPK8"/>
<dbReference type="InterPro" id="IPR004474">
    <property type="entry name" value="LytR_CpsA_psr"/>
</dbReference>
<dbReference type="Proteomes" id="UP000757900">
    <property type="component" value="Unassembled WGS sequence"/>
</dbReference>
<evidence type="ECO:0000256" key="2">
    <source>
        <dbReference type="SAM" id="MobiDB-lite"/>
    </source>
</evidence>
<gene>
    <name evidence="4" type="ORF">HXK00_05195</name>
</gene>
<evidence type="ECO:0000256" key="1">
    <source>
        <dbReference type="ARBA" id="ARBA00006068"/>
    </source>
</evidence>
<dbReference type="NCBIfam" id="TIGR00350">
    <property type="entry name" value="lytR_cpsA_psr"/>
    <property type="match status" value="1"/>
</dbReference>
<name>A0A929MPK8_ABIDE</name>
<feature type="compositionally biased region" description="Low complexity" evidence="2">
    <location>
        <begin position="423"/>
        <end position="451"/>
    </location>
</feature>
<feature type="region of interest" description="Disordered" evidence="2">
    <location>
        <begin position="411"/>
        <end position="463"/>
    </location>
</feature>
<evidence type="ECO:0000259" key="3">
    <source>
        <dbReference type="Pfam" id="PF03816"/>
    </source>
</evidence>
<comment type="caution">
    <text evidence="4">The sequence shown here is derived from an EMBL/GenBank/DDBJ whole genome shotgun (WGS) entry which is preliminary data.</text>
</comment>
<organism evidence="4 5">
    <name type="scientific">Abiotrophia defectiva</name>
    <name type="common">Streptococcus defectivus</name>
    <dbReference type="NCBI Taxonomy" id="46125"/>
    <lineage>
        <taxon>Bacteria</taxon>
        <taxon>Bacillati</taxon>
        <taxon>Bacillota</taxon>
        <taxon>Bacilli</taxon>
        <taxon>Lactobacillales</taxon>
        <taxon>Aerococcaceae</taxon>
        <taxon>Abiotrophia</taxon>
    </lineage>
</organism>
<evidence type="ECO:0000313" key="5">
    <source>
        <dbReference type="Proteomes" id="UP000757900"/>
    </source>
</evidence>
<comment type="similarity">
    <text evidence="1">Belongs to the LytR/CpsA/Psr (LCP) family.</text>
</comment>
<feature type="compositionally biased region" description="Pro residues" evidence="2">
    <location>
        <begin position="411"/>
        <end position="422"/>
    </location>
</feature>
<feature type="compositionally biased region" description="Gly residues" evidence="2">
    <location>
        <begin position="452"/>
        <end position="463"/>
    </location>
</feature>
<evidence type="ECO:0000313" key="4">
    <source>
        <dbReference type="EMBL" id="MBF0935022.1"/>
    </source>
</evidence>
<feature type="domain" description="Cell envelope-related transcriptional attenuator" evidence="3">
    <location>
        <begin position="109"/>
        <end position="252"/>
    </location>
</feature>
<reference evidence="4" key="1">
    <citation type="submission" date="2020-04" db="EMBL/GenBank/DDBJ databases">
        <title>Deep metagenomics examines the oral microbiome during advanced dental caries in children, revealing novel taxa and co-occurrences with host molecules.</title>
        <authorList>
            <person name="Baker J.L."/>
            <person name="Morton J.T."/>
            <person name="Dinis M."/>
            <person name="Alvarez R."/>
            <person name="Tran N.C."/>
            <person name="Knight R."/>
            <person name="Edlund A."/>
        </authorList>
    </citation>
    <scope>NUCLEOTIDE SEQUENCE</scope>
    <source>
        <strain evidence="4">JCVI_23_bin.16</strain>
    </source>
</reference>
<dbReference type="InterPro" id="IPR050922">
    <property type="entry name" value="LytR/CpsA/Psr_CW_biosynth"/>
</dbReference>
<protein>
    <submittedName>
        <fullName evidence="4">LCP family protein</fullName>
    </submittedName>
</protein>